<evidence type="ECO:0000256" key="6">
    <source>
        <dbReference type="ARBA" id="ARBA00022989"/>
    </source>
</evidence>
<dbReference type="PIRSF" id="PIRSF016661">
    <property type="entry name" value="BioY"/>
    <property type="match status" value="1"/>
</dbReference>
<protein>
    <recommendedName>
        <fullName evidence="8">Biotin transporter</fullName>
    </recommendedName>
</protein>
<keyword evidence="7 8" id="KW-0472">Membrane</keyword>
<feature type="transmembrane region" description="Helical" evidence="9">
    <location>
        <begin position="9"/>
        <end position="27"/>
    </location>
</feature>
<dbReference type="InterPro" id="IPR003784">
    <property type="entry name" value="BioY"/>
</dbReference>
<evidence type="ECO:0000313" key="10">
    <source>
        <dbReference type="EMBL" id="MBP1919647.1"/>
    </source>
</evidence>
<evidence type="ECO:0000256" key="2">
    <source>
        <dbReference type="ARBA" id="ARBA00010692"/>
    </source>
</evidence>
<evidence type="ECO:0000256" key="5">
    <source>
        <dbReference type="ARBA" id="ARBA00022692"/>
    </source>
</evidence>
<reference evidence="10 11" key="1">
    <citation type="submission" date="2021-03" db="EMBL/GenBank/DDBJ databases">
        <title>Genomic Encyclopedia of Type Strains, Phase IV (KMG-IV): sequencing the most valuable type-strain genomes for metagenomic binning, comparative biology and taxonomic classification.</title>
        <authorList>
            <person name="Goeker M."/>
        </authorList>
    </citation>
    <scope>NUCLEOTIDE SEQUENCE [LARGE SCALE GENOMIC DNA]</scope>
    <source>
        <strain evidence="10 11">DSM 6139</strain>
    </source>
</reference>
<keyword evidence="5 9" id="KW-0812">Transmembrane</keyword>
<keyword evidence="4 8" id="KW-1003">Cell membrane</keyword>
<keyword evidence="6 9" id="KW-1133">Transmembrane helix</keyword>
<name>A0ABS4G516_9CLOT</name>
<organism evidence="10 11">
    <name type="scientific">Youngiibacter multivorans</name>
    <dbReference type="NCBI Taxonomy" id="937251"/>
    <lineage>
        <taxon>Bacteria</taxon>
        <taxon>Bacillati</taxon>
        <taxon>Bacillota</taxon>
        <taxon>Clostridia</taxon>
        <taxon>Eubacteriales</taxon>
        <taxon>Clostridiaceae</taxon>
        <taxon>Youngiibacter</taxon>
    </lineage>
</organism>
<dbReference type="Pfam" id="PF02632">
    <property type="entry name" value="BioY"/>
    <property type="match status" value="1"/>
</dbReference>
<comment type="subcellular location">
    <subcellularLocation>
        <location evidence="1 8">Cell membrane</location>
        <topology evidence="1 8">Multi-pass membrane protein</topology>
    </subcellularLocation>
</comment>
<comment type="similarity">
    <text evidence="2 8">Belongs to the BioY family.</text>
</comment>
<proteinExistence type="inferred from homology"/>
<evidence type="ECO:0000313" key="11">
    <source>
        <dbReference type="Proteomes" id="UP001519271"/>
    </source>
</evidence>
<dbReference type="EMBL" id="JAGGKC010000017">
    <property type="protein sequence ID" value="MBP1919647.1"/>
    <property type="molecule type" value="Genomic_DNA"/>
</dbReference>
<feature type="transmembrane region" description="Helical" evidence="9">
    <location>
        <begin position="114"/>
        <end position="136"/>
    </location>
</feature>
<keyword evidence="11" id="KW-1185">Reference proteome</keyword>
<gene>
    <name evidence="10" type="ORF">J2Z34_002137</name>
</gene>
<accession>A0ABS4G516</accession>
<evidence type="ECO:0000256" key="8">
    <source>
        <dbReference type="PIRNR" id="PIRNR016661"/>
    </source>
</evidence>
<dbReference type="Gene3D" id="1.10.1760.20">
    <property type="match status" value="1"/>
</dbReference>
<evidence type="ECO:0000256" key="9">
    <source>
        <dbReference type="SAM" id="Phobius"/>
    </source>
</evidence>
<sequence>MAGLKTRDLVYSSLGVTLLIISSYIYVPLPFTPVPGTLQTLVVILIALSFKPKISRMAIAVFLFLGSIGFPVFSGGRGGAGAILGPTGGFIMGFAVAVFLISSFRSRINSFPKAVVYSVLLGNVPIYLLGASYLAISRGLTLTQAAAAGVLPFILPDLFKTVAAAVIWSRLDKTGLLAYKQQ</sequence>
<feature type="transmembrane region" description="Helical" evidence="9">
    <location>
        <begin position="33"/>
        <end position="50"/>
    </location>
</feature>
<evidence type="ECO:0000256" key="3">
    <source>
        <dbReference type="ARBA" id="ARBA00022448"/>
    </source>
</evidence>
<evidence type="ECO:0000256" key="1">
    <source>
        <dbReference type="ARBA" id="ARBA00004651"/>
    </source>
</evidence>
<feature type="transmembrane region" description="Helical" evidence="9">
    <location>
        <begin position="142"/>
        <end position="168"/>
    </location>
</feature>
<dbReference type="PANTHER" id="PTHR34295">
    <property type="entry name" value="BIOTIN TRANSPORTER BIOY"/>
    <property type="match status" value="1"/>
</dbReference>
<keyword evidence="3 8" id="KW-0813">Transport</keyword>
<feature type="transmembrane region" description="Helical" evidence="9">
    <location>
        <begin position="57"/>
        <end position="74"/>
    </location>
</feature>
<dbReference type="Proteomes" id="UP001519271">
    <property type="component" value="Unassembled WGS sequence"/>
</dbReference>
<feature type="transmembrane region" description="Helical" evidence="9">
    <location>
        <begin position="80"/>
        <end position="102"/>
    </location>
</feature>
<dbReference type="PANTHER" id="PTHR34295:SF4">
    <property type="entry name" value="BIOTIN TRANSPORTER BIOY-RELATED"/>
    <property type="match status" value="1"/>
</dbReference>
<comment type="caution">
    <text evidence="10">The sequence shown here is derived from an EMBL/GenBank/DDBJ whole genome shotgun (WGS) entry which is preliminary data.</text>
</comment>
<dbReference type="RefSeq" id="WP_209459841.1">
    <property type="nucleotide sequence ID" value="NZ_JAGGKC010000017.1"/>
</dbReference>
<evidence type="ECO:0000256" key="7">
    <source>
        <dbReference type="ARBA" id="ARBA00023136"/>
    </source>
</evidence>
<evidence type="ECO:0000256" key="4">
    <source>
        <dbReference type="ARBA" id="ARBA00022475"/>
    </source>
</evidence>